<evidence type="ECO:0000313" key="1">
    <source>
        <dbReference type="EMBL" id="KAJ8650632.1"/>
    </source>
</evidence>
<evidence type="ECO:0000313" key="2">
    <source>
        <dbReference type="Proteomes" id="UP001234297"/>
    </source>
</evidence>
<accession>A0ACC2MXY8</accession>
<dbReference type="EMBL" id="CM056809">
    <property type="protein sequence ID" value="KAJ8650632.1"/>
    <property type="molecule type" value="Genomic_DNA"/>
</dbReference>
<sequence>MTLNLGHPEIRMATARTPLQWQQALRFPMRPYLVSSRGPSEGWPARQRLQCTRLVGSLGALSDITAAMEKAIEDGVDVRPLSIGSNKNQIPYYSVPDKMLNSTLRSSYACNVHSCIALQGPPWSPAAIRSALMTTATQFDSDYLPIANNFNMERPATPLDFGSGHVHPQMAKDPGLVYDVHTQDYINFLCAGSITLKAN</sequence>
<comment type="caution">
    <text evidence="1">The sequence shown here is derived from an EMBL/GenBank/DDBJ whole genome shotgun (WGS) entry which is preliminary data.</text>
</comment>
<dbReference type="Proteomes" id="UP001234297">
    <property type="component" value="Chromosome 1"/>
</dbReference>
<protein>
    <submittedName>
        <fullName evidence="1">Uncharacterized protein</fullName>
    </submittedName>
</protein>
<keyword evidence="2" id="KW-1185">Reference proteome</keyword>
<reference evidence="1 2" key="1">
    <citation type="journal article" date="2022" name="Hortic Res">
        <title>A haplotype resolved chromosomal level avocado genome allows analysis of novel avocado genes.</title>
        <authorList>
            <person name="Nath O."/>
            <person name="Fletcher S.J."/>
            <person name="Hayward A."/>
            <person name="Shaw L.M."/>
            <person name="Masouleh A.K."/>
            <person name="Furtado A."/>
            <person name="Henry R.J."/>
            <person name="Mitter N."/>
        </authorList>
    </citation>
    <scope>NUCLEOTIDE SEQUENCE [LARGE SCALE GENOMIC DNA]</scope>
    <source>
        <strain evidence="2">cv. Hass</strain>
    </source>
</reference>
<proteinExistence type="predicted"/>
<name>A0ACC2MXY8_PERAE</name>
<organism evidence="1 2">
    <name type="scientific">Persea americana</name>
    <name type="common">Avocado</name>
    <dbReference type="NCBI Taxonomy" id="3435"/>
    <lineage>
        <taxon>Eukaryota</taxon>
        <taxon>Viridiplantae</taxon>
        <taxon>Streptophyta</taxon>
        <taxon>Embryophyta</taxon>
        <taxon>Tracheophyta</taxon>
        <taxon>Spermatophyta</taxon>
        <taxon>Magnoliopsida</taxon>
        <taxon>Magnoliidae</taxon>
        <taxon>Laurales</taxon>
        <taxon>Lauraceae</taxon>
        <taxon>Persea</taxon>
    </lineage>
</organism>
<gene>
    <name evidence="1" type="ORF">MRB53_003655</name>
</gene>